<dbReference type="RefSeq" id="WP_345478499.1">
    <property type="nucleotide sequence ID" value="NZ_BAABLW010000007.1"/>
</dbReference>
<sequence>MAQAQNPQAIAHGTGRPWEEWVRLLDEAGAATMDHAAIAKLTYTHMPDQVTNRGWWAQGAAIAYEQQKGLRIPGQSSSGDFQASATKTYSGNRDAALQAWLRLVEDAEEFDGVPFSEEPAVSSTEKWHYWRVGLSDGTRVSVNISEKPPTSTCIKSSVAANHTKLSDEDTRERWRAFWKAMLADL</sequence>
<name>A0ABP9G3F0_9MICC</name>
<dbReference type="Proteomes" id="UP001500368">
    <property type="component" value="Unassembled WGS sequence"/>
</dbReference>
<gene>
    <name evidence="1" type="ORF">GCM10025790_26790</name>
</gene>
<accession>A0ABP9G3F0</accession>
<dbReference type="EMBL" id="BAABLW010000007">
    <property type="protein sequence ID" value="GAA4927316.1"/>
    <property type="molecule type" value="Genomic_DNA"/>
</dbReference>
<protein>
    <submittedName>
        <fullName evidence="1">Uncharacterized protein</fullName>
    </submittedName>
</protein>
<organism evidence="1 2">
    <name type="scientific">Nesterenkonia rhizosphaerae</name>
    <dbReference type="NCBI Taxonomy" id="1348272"/>
    <lineage>
        <taxon>Bacteria</taxon>
        <taxon>Bacillati</taxon>
        <taxon>Actinomycetota</taxon>
        <taxon>Actinomycetes</taxon>
        <taxon>Micrococcales</taxon>
        <taxon>Micrococcaceae</taxon>
        <taxon>Nesterenkonia</taxon>
    </lineage>
</organism>
<proteinExistence type="predicted"/>
<reference evidence="2" key="1">
    <citation type="journal article" date="2019" name="Int. J. Syst. Evol. Microbiol.">
        <title>The Global Catalogue of Microorganisms (GCM) 10K type strain sequencing project: providing services to taxonomists for standard genome sequencing and annotation.</title>
        <authorList>
            <consortium name="The Broad Institute Genomics Platform"/>
            <consortium name="The Broad Institute Genome Sequencing Center for Infectious Disease"/>
            <person name="Wu L."/>
            <person name="Ma J."/>
        </authorList>
    </citation>
    <scope>NUCLEOTIDE SEQUENCE [LARGE SCALE GENOMIC DNA]</scope>
    <source>
        <strain evidence="2">JCM 19129</strain>
    </source>
</reference>
<evidence type="ECO:0000313" key="1">
    <source>
        <dbReference type="EMBL" id="GAA4927316.1"/>
    </source>
</evidence>
<comment type="caution">
    <text evidence="1">The sequence shown here is derived from an EMBL/GenBank/DDBJ whole genome shotgun (WGS) entry which is preliminary data.</text>
</comment>
<evidence type="ECO:0000313" key="2">
    <source>
        <dbReference type="Proteomes" id="UP001500368"/>
    </source>
</evidence>
<keyword evidence="2" id="KW-1185">Reference proteome</keyword>